<evidence type="ECO:0008006" key="4">
    <source>
        <dbReference type="Google" id="ProtNLM"/>
    </source>
</evidence>
<name>A0A1E4T4T5_9ASCO</name>
<dbReference type="AlphaFoldDB" id="A0A1E4T4T5"/>
<gene>
    <name evidence="2" type="ORF">CANARDRAFT_116517</name>
</gene>
<reference evidence="3" key="1">
    <citation type="submission" date="2016-04" db="EMBL/GenBank/DDBJ databases">
        <title>Comparative genomics of biotechnologically important yeasts.</title>
        <authorList>
            <consortium name="DOE Joint Genome Institute"/>
            <person name="Riley R."/>
            <person name="Haridas S."/>
            <person name="Wolfe K.H."/>
            <person name="Lopes M.R."/>
            <person name="Hittinger C.T."/>
            <person name="Goker M."/>
            <person name="Salamov A."/>
            <person name="Wisecaver J."/>
            <person name="Long T.M."/>
            <person name="Aerts A.L."/>
            <person name="Barry K."/>
            <person name="Choi C."/>
            <person name="Clum A."/>
            <person name="Coughlan A.Y."/>
            <person name="Deshpande S."/>
            <person name="Douglass A.P."/>
            <person name="Hanson S.J."/>
            <person name="Klenk H.-P."/>
            <person name="Labutti K."/>
            <person name="Lapidus A."/>
            <person name="Lindquist E."/>
            <person name="Lipzen A."/>
            <person name="Meier-Kolthoff J.P."/>
            <person name="Ohm R.A."/>
            <person name="Otillar R.P."/>
            <person name="Pangilinan J."/>
            <person name="Peng Y."/>
            <person name="Rokas A."/>
            <person name="Rosa C.A."/>
            <person name="Scheuner C."/>
            <person name="Sibirny A.A."/>
            <person name="Slot J.C."/>
            <person name="Stielow J.B."/>
            <person name="Sun H."/>
            <person name="Kurtzman C.P."/>
            <person name="Blackwell M."/>
            <person name="Grigoriev I.V."/>
            <person name="Jeffries T.W."/>
        </authorList>
    </citation>
    <scope>NUCLEOTIDE SEQUENCE [LARGE SCALE GENOMIC DNA]</scope>
    <source>
        <strain evidence="3">NRRL YB-2248</strain>
    </source>
</reference>
<evidence type="ECO:0000256" key="1">
    <source>
        <dbReference type="SAM" id="MobiDB-lite"/>
    </source>
</evidence>
<dbReference type="OrthoDB" id="3995164at2759"/>
<feature type="compositionally biased region" description="Basic residues" evidence="1">
    <location>
        <begin position="169"/>
        <end position="181"/>
    </location>
</feature>
<evidence type="ECO:0000313" key="3">
    <source>
        <dbReference type="Proteomes" id="UP000094801"/>
    </source>
</evidence>
<organism evidence="2 3">
    <name type="scientific">[Candida] arabinofermentans NRRL YB-2248</name>
    <dbReference type="NCBI Taxonomy" id="983967"/>
    <lineage>
        <taxon>Eukaryota</taxon>
        <taxon>Fungi</taxon>
        <taxon>Dikarya</taxon>
        <taxon>Ascomycota</taxon>
        <taxon>Saccharomycotina</taxon>
        <taxon>Pichiomycetes</taxon>
        <taxon>Pichiales</taxon>
        <taxon>Pichiaceae</taxon>
        <taxon>Ogataea</taxon>
        <taxon>Ogataea/Candida clade</taxon>
    </lineage>
</organism>
<evidence type="ECO:0000313" key="2">
    <source>
        <dbReference type="EMBL" id="ODV86777.1"/>
    </source>
</evidence>
<feature type="compositionally biased region" description="Basic and acidic residues" evidence="1">
    <location>
        <begin position="144"/>
        <end position="155"/>
    </location>
</feature>
<feature type="region of interest" description="Disordered" evidence="1">
    <location>
        <begin position="144"/>
        <end position="181"/>
    </location>
</feature>
<proteinExistence type="predicted"/>
<keyword evidence="3" id="KW-1185">Reference proteome</keyword>
<protein>
    <recommendedName>
        <fullName evidence="4">U1-type domain-containing protein</fullName>
    </recommendedName>
</protein>
<accession>A0A1E4T4T5</accession>
<dbReference type="EMBL" id="KV453849">
    <property type="protein sequence ID" value="ODV86777.1"/>
    <property type="molecule type" value="Genomic_DNA"/>
</dbReference>
<dbReference type="Proteomes" id="UP000094801">
    <property type="component" value="Unassembled WGS sequence"/>
</dbReference>
<sequence>MLIVSVSSGSNNTLLSRFRLIFEEMGKYWCKTCSTFVDENGKALHEASVKHRKCTSKIVQKLKKDQKDPTENGVAQNTNNKSLIKVSEMKKVESSSTRTDENVPDLNLWLPVTDNSDQAHDDVTSHNVPRGIMKRNITASEKEMKEWDLAAEKPSFDPSSSDESEKPLIKIKRRKIPRKKN</sequence>